<protein>
    <submittedName>
        <fullName evidence="1">Uncharacterized protein</fullName>
    </submittedName>
</protein>
<name>A0AAP2ZC47_9EURY</name>
<reference evidence="1 2" key="1">
    <citation type="submission" date="2022-09" db="EMBL/GenBank/DDBJ databases">
        <title>Enrichment on poylsaccharides allowed isolation of novel metabolic and taxonomic groups of Haloarchaea.</title>
        <authorList>
            <person name="Sorokin D.Y."/>
            <person name="Elcheninov A.G."/>
            <person name="Khizhniak T.V."/>
            <person name="Kolganova T.V."/>
            <person name="Kublanov I.V."/>
        </authorList>
    </citation>
    <scope>NUCLEOTIDE SEQUENCE [LARGE SCALE GENOMIC DNA]</scope>
    <source>
        <strain evidence="1 2">AArc-curdl1</strain>
    </source>
</reference>
<proteinExistence type="predicted"/>
<comment type="caution">
    <text evidence="1">The sequence shown here is derived from an EMBL/GenBank/DDBJ whole genome shotgun (WGS) entry which is preliminary data.</text>
</comment>
<dbReference type="Pfam" id="PF20562">
    <property type="entry name" value="DUF6772"/>
    <property type="match status" value="1"/>
</dbReference>
<sequence>MEDLNPMIKSELHSKGRPFHPMDRIILVDEFDESRCGWYGHHITGDEFENDWGVICRSTMPTHWWGSYGSQSGHHSLKLATVPEKSALTRAIKRITMPYHDGQWYTGLRFEMVFAYHEQPRGTTVDTNVRPEKQELTGEHNVRGFSVEFDIHDIENRWWPAVRYFNFSNGNEAEQKWQYHMGGVDPMMDDFADIPDGDQKLCWNSPNDSVPWKPNWHYLRFDIDVEDKSYNELQCNNNVIDMRDLSHTGAPPSNPPDDDRVIYGGDIFGLLNPILSIQTNTDTRSFLFVDSLVLSAEVA</sequence>
<organism evidence="1 2">
    <name type="scientific">Natronosalvus hydrolyticus</name>
    <dbReference type="NCBI Taxonomy" id="2979988"/>
    <lineage>
        <taxon>Archaea</taxon>
        <taxon>Methanobacteriati</taxon>
        <taxon>Methanobacteriota</taxon>
        <taxon>Stenosarchaea group</taxon>
        <taxon>Halobacteria</taxon>
        <taxon>Halobacteriales</taxon>
        <taxon>Natrialbaceae</taxon>
        <taxon>Natronosalvus</taxon>
    </lineage>
</organism>
<dbReference type="InterPro" id="IPR046663">
    <property type="entry name" value="DUF6772"/>
</dbReference>
<dbReference type="RefSeq" id="WP_342809479.1">
    <property type="nucleotide sequence ID" value="NZ_JAOPJZ010000013.1"/>
</dbReference>
<keyword evidence="2" id="KW-1185">Reference proteome</keyword>
<dbReference type="AlphaFoldDB" id="A0AAP2ZC47"/>
<gene>
    <name evidence="1" type="ORF">OB919_14405</name>
</gene>
<accession>A0AAP2ZC47</accession>
<dbReference type="EMBL" id="JAOPJZ010000013">
    <property type="protein sequence ID" value="MCU4753154.1"/>
    <property type="molecule type" value="Genomic_DNA"/>
</dbReference>
<evidence type="ECO:0000313" key="2">
    <source>
        <dbReference type="Proteomes" id="UP001321047"/>
    </source>
</evidence>
<dbReference type="Proteomes" id="UP001321047">
    <property type="component" value="Unassembled WGS sequence"/>
</dbReference>
<evidence type="ECO:0000313" key="1">
    <source>
        <dbReference type="EMBL" id="MCU4753154.1"/>
    </source>
</evidence>